<gene>
    <name evidence="2" type="ORF">HMN09_01163500</name>
</gene>
<protein>
    <submittedName>
        <fullName evidence="2">Uncharacterized protein</fullName>
    </submittedName>
</protein>
<accession>A0A8H6S7M5</accession>
<name>A0A8H6S7M5_MYCCL</name>
<evidence type="ECO:0000256" key="1">
    <source>
        <dbReference type="SAM" id="MobiDB-lite"/>
    </source>
</evidence>
<evidence type="ECO:0000313" key="3">
    <source>
        <dbReference type="Proteomes" id="UP000613580"/>
    </source>
</evidence>
<organism evidence="2 3">
    <name type="scientific">Mycena chlorophos</name>
    <name type="common">Agaric fungus</name>
    <name type="synonym">Agaricus chlorophos</name>
    <dbReference type="NCBI Taxonomy" id="658473"/>
    <lineage>
        <taxon>Eukaryota</taxon>
        <taxon>Fungi</taxon>
        <taxon>Dikarya</taxon>
        <taxon>Basidiomycota</taxon>
        <taxon>Agaricomycotina</taxon>
        <taxon>Agaricomycetes</taxon>
        <taxon>Agaricomycetidae</taxon>
        <taxon>Agaricales</taxon>
        <taxon>Marasmiineae</taxon>
        <taxon>Mycenaceae</taxon>
        <taxon>Mycena</taxon>
    </lineage>
</organism>
<feature type="compositionally biased region" description="Low complexity" evidence="1">
    <location>
        <begin position="106"/>
        <end position="119"/>
    </location>
</feature>
<dbReference type="AlphaFoldDB" id="A0A8H6S7M5"/>
<proteinExistence type="predicted"/>
<sequence length="172" mass="18698">MVAAIVSGQADPRLPISARPTTGNIRVGRSTTRKLYKERLLVTRTRLLAASTALKELWENDMATAETAAAASGQNEVDPLPYSSHSAAGTDPDRVSESTGGSGSRSADQASLSYSASSSDHTSNMDWDDSEIQKSRTTLEYEWELESLETIIEVGRLQERHLVASLEMLARQ</sequence>
<evidence type="ECO:0000313" key="2">
    <source>
        <dbReference type="EMBL" id="KAF7294343.1"/>
    </source>
</evidence>
<reference evidence="2" key="1">
    <citation type="submission" date="2020-05" db="EMBL/GenBank/DDBJ databases">
        <title>Mycena genomes resolve the evolution of fungal bioluminescence.</title>
        <authorList>
            <person name="Tsai I.J."/>
        </authorList>
    </citation>
    <scope>NUCLEOTIDE SEQUENCE</scope>
    <source>
        <strain evidence="2">110903Hualien_Pintung</strain>
    </source>
</reference>
<feature type="region of interest" description="Disordered" evidence="1">
    <location>
        <begin position="66"/>
        <end position="129"/>
    </location>
</feature>
<dbReference type="EMBL" id="JACAZE010000019">
    <property type="protein sequence ID" value="KAF7294343.1"/>
    <property type="molecule type" value="Genomic_DNA"/>
</dbReference>
<keyword evidence="3" id="KW-1185">Reference proteome</keyword>
<dbReference type="Proteomes" id="UP000613580">
    <property type="component" value="Unassembled WGS sequence"/>
</dbReference>
<comment type="caution">
    <text evidence="2">The sequence shown here is derived from an EMBL/GenBank/DDBJ whole genome shotgun (WGS) entry which is preliminary data.</text>
</comment>